<dbReference type="CDD" id="cd00038">
    <property type="entry name" value="CAP_ED"/>
    <property type="match status" value="1"/>
</dbReference>
<keyword evidence="1" id="KW-1133">Transmembrane helix</keyword>
<comment type="caution">
    <text evidence="3">The sequence shown here is derived from an EMBL/GenBank/DDBJ whole genome shotgun (WGS) entry which is preliminary data.</text>
</comment>
<feature type="transmembrane region" description="Helical" evidence="1">
    <location>
        <begin position="294"/>
        <end position="319"/>
    </location>
</feature>
<dbReference type="PANTHER" id="PTHR45689:SF14">
    <property type="entry name" value="CYCLIC NUCLEOTIDE-GATED CATION CHANNEL SUBUNIT A-LIKE PROTEIN"/>
    <property type="match status" value="1"/>
</dbReference>
<evidence type="ECO:0000256" key="1">
    <source>
        <dbReference type="SAM" id="Phobius"/>
    </source>
</evidence>
<dbReference type="PANTHER" id="PTHR45689">
    <property type="entry name" value="I[[H]] CHANNEL, ISOFORM E"/>
    <property type="match status" value="1"/>
</dbReference>
<proteinExistence type="predicted"/>
<evidence type="ECO:0000313" key="4">
    <source>
        <dbReference type="Proteomes" id="UP001168821"/>
    </source>
</evidence>
<evidence type="ECO:0000313" key="3">
    <source>
        <dbReference type="EMBL" id="KAJ3644507.1"/>
    </source>
</evidence>
<dbReference type="GO" id="GO:0005249">
    <property type="term" value="F:voltage-gated potassium channel activity"/>
    <property type="evidence" value="ECO:0007669"/>
    <property type="project" value="TreeGrafter"/>
</dbReference>
<evidence type="ECO:0000259" key="2">
    <source>
        <dbReference type="PROSITE" id="PS50042"/>
    </source>
</evidence>
<feature type="domain" description="Cyclic nucleotide-binding" evidence="2">
    <location>
        <begin position="400"/>
        <end position="517"/>
    </location>
</feature>
<dbReference type="InterPro" id="IPR014710">
    <property type="entry name" value="RmlC-like_jellyroll"/>
</dbReference>
<dbReference type="GO" id="GO:0003254">
    <property type="term" value="P:regulation of membrane depolarization"/>
    <property type="evidence" value="ECO:0007669"/>
    <property type="project" value="TreeGrafter"/>
</dbReference>
<dbReference type="AlphaFoldDB" id="A0AA38HWK5"/>
<keyword evidence="4" id="KW-1185">Reference proteome</keyword>
<sequence length="539" mass="62895">MLDQKQTHICAITDSDASESMLPAVHPLAPLSMRLKKFLKKQILVSEHNPQTSIFFLTSATIVEEKKRQVESGSWIVHPFSVFRIYYEMWMALVFFLNLVYIPLSAAFGFLLNEDETVHLLLNACCLFDIFMNFCTGYRLPSLEVEMNPRKIAKHYVFGIYFICDLLSSLPFDIVTNNSVVNDNFPLLKIVRLGTLLKYMGRSFHFFKIRSFYIELATVILLITHYLTCLAFYLPLLGMSVTHGSVARDAFILKEIGTLEHDLSVFLNWYTSFWYDTTSYLLNIEKEFKFDWPAVAYIEAIVFCIFGKVFFAFVTAILLERYRLYKTVETKFYALISQVDAFMEIHKFPIKLQKKVHQYYKYKYRMKFFNENRVDDNLSENLRTEIRYHKLRTFVKNVTIFDSIPSEILEKVFIQLKKEIYLPQDVIITAGVSGDSMFFISSGTVAVFSPTGKEICHLSDGDNFGEIALVFPNKKTTASVIALEICEVYRLDRKPFKKCLEKQQDLYKKIQEEAKRRLKETDQIHRRQILTTSTNPQIL</sequence>
<keyword evidence="1" id="KW-0472">Membrane</keyword>
<accession>A0AA38HWK5</accession>
<organism evidence="3 4">
    <name type="scientific">Zophobas morio</name>
    <dbReference type="NCBI Taxonomy" id="2755281"/>
    <lineage>
        <taxon>Eukaryota</taxon>
        <taxon>Metazoa</taxon>
        <taxon>Ecdysozoa</taxon>
        <taxon>Arthropoda</taxon>
        <taxon>Hexapoda</taxon>
        <taxon>Insecta</taxon>
        <taxon>Pterygota</taxon>
        <taxon>Neoptera</taxon>
        <taxon>Endopterygota</taxon>
        <taxon>Coleoptera</taxon>
        <taxon>Polyphaga</taxon>
        <taxon>Cucujiformia</taxon>
        <taxon>Tenebrionidae</taxon>
        <taxon>Zophobas</taxon>
    </lineage>
</organism>
<feature type="transmembrane region" description="Helical" evidence="1">
    <location>
        <begin position="118"/>
        <end position="140"/>
    </location>
</feature>
<reference evidence="3" key="1">
    <citation type="journal article" date="2023" name="G3 (Bethesda)">
        <title>Whole genome assemblies of Zophobas morio and Tenebrio molitor.</title>
        <authorList>
            <person name="Kaur S."/>
            <person name="Stinson S.A."/>
            <person name="diCenzo G.C."/>
        </authorList>
    </citation>
    <scope>NUCLEOTIDE SEQUENCE</scope>
    <source>
        <strain evidence="3">QUZm001</strain>
    </source>
</reference>
<feature type="transmembrane region" description="Helical" evidence="1">
    <location>
        <begin position="152"/>
        <end position="172"/>
    </location>
</feature>
<dbReference type="SMART" id="SM00100">
    <property type="entry name" value="cNMP"/>
    <property type="match status" value="1"/>
</dbReference>
<dbReference type="InterPro" id="IPR018490">
    <property type="entry name" value="cNMP-bd_dom_sf"/>
</dbReference>
<dbReference type="GO" id="GO:0035725">
    <property type="term" value="P:sodium ion transmembrane transport"/>
    <property type="evidence" value="ECO:0007669"/>
    <property type="project" value="TreeGrafter"/>
</dbReference>
<gene>
    <name evidence="3" type="ORF">Zmor_022232</name>
</gene>
<name>A0AA38HWK5_9CUCU</name>
<dbReference type="Pfam" id="PF00027">
    <property type="entry name" value="cNMP_binding"/>
    <property type="match status" value="1"/>
</dbReference>
<dbReference type="Gene3D" id="2.60.120.10">
    <property type="entry name" value="Jelly Rolls"/>
    <property type="match status" value="1"/>
</dbReference>
<dbReference type="InterPro" id="IPR000595">
    <property type="entry name" value="cNMP-bd_dom"/>
</dbReference>
<dbReference type="InterPro" id="IPR051413">
    <property type="entry name" value="K/Na_HCN_channel"/>
</dbReference>
<feature type="transmembrane region" description="Helical" evidence="1">
    <location>
        <begin position="90"/>
        <end position="112"/>
    </location>
</feature>
<protein>
    <recommendedName>
        <fullName evidence="2">Cyclic nucleotide-binding domain-containing protein</fullName>
    </recommendedName>
</protein>
<dbReference type="Proteomes" id="UP001168821">
    <property type="component" value="Unassembled WGS sequence"/>
</dbReference>
<keyword evidence="1" id="KW-0812">Transmembrane</keyword>
<dbReference type="EMBL" id="JALNTZ010000007">
    <property type="protein sequence ID" value="KAJ3644507.1"/>
    <property type="molecule type" value="Genomic_DNA"/>
</dbReference>
<dbReference type="PROSITE" id="PS50042">
    <property type="entry name" value="CNMP_BINDING_3"/>
    <property type="match status" value="1"/>
</dbReference>
<dbReference type="SUPFAM" id="SSF51206">
    <property type="entry name" value="cAMP-binding domain-like"/>
    <property type="match status" value="1"/>
</dbReference>
<dbReference type="GO" id="GO:0098855">
    <property type="term" value="C:HCN channel complex"/>
    <property type="evidence" value="ECO:0007669"/>
    <property type="project" value="TreeGrafter"/>
</dbReference>
<dbReference type="Gene3D" id="1.10.287.630">
    <property type="entry name" value="Helix hairpin bin"/>
    <property type="match status" value="1"/>
</dbReference>
<feature type="transmembrane region" description="Helical" evidence="1">
    <location>
        <begin position="212"/>
        <end position="234"/>
    </location>
</feature>